<keyword evidence="9" id="KW-1185">Reference proteome</keyword>
<keyword evidence="3 7" id="KW-1133">Transmembrane helix</keyword>
<evidence type="ECO:0000256" key="3">
    <source>
        <dbReference type="ARBA" id="ARBA00022989"/>
    </source>
</evidence>
<accession>A0A6P7Z6F6</accession>
<dbReference type="GO" id="GO:0005216">
    <property type="term" value="F:monoatomic ion channel activity"/>
    <property type="evidence" value="ECO:0007669"/>
    <property type="project" value="InterPro"/>
</dbReference>
<reference evidence="10" key="1">
    <citation type="submission" date="2025-08" db="UniProtKB">
        <authorList>
            <consortium name="RefSeq"/>
        </authorList>
    </citation>
    <scope>IDENTIFICATION</scope>
</reference>
<dbReference type="Gene3D" id="1.10.287.70">
    <property type="match status" value="1"/>
</dbReference>
<protein>
    <submittedName>
        <fullName evidence="10">Inositol 1,4,5-trisphosphate receptor type 2-like</fullName>
    </submittedName>
</protein>
<evidence type="ECO:0000259" key="8">
    <source>
        <dbReference type="Pfam" id="PF00520"/>
    </source>
</evidence>
<sequence length="278" mass="31690">MEVDRLKNRTSDIGNSNIPTTTLTAMMGTCEKENCSTTILAATAEEEEADGIERTCDTLLMCIVTVLNQGLRNGGGVGDVLRKPSKDEPLFAARVVYDLLFYFIVIIIVLNLIFGVIIDTFADLRSEKQKKEEVLKTTCFVCGLERDKFDNKTVSFEEHIKCEHNMWHYLYFIVLVKVKDPTEYTGPESYVAQMIAEKNLDWFPRMRAMSLVSSEGENEQNEIRNLQEKLESTMSLVKQLSSQLAELKEQMTEQRKNKQRLGFLGSNSSHVNHHMPPH</sequence>
<comment type="subcellular location">
    <subcellularLocation>
        <location evidence="1">Membrane</location>
        <topology evidence="1">Multi-pass membrane protein</topology>
    </subcellularLocation>
</comment>
<feature type="region of interest" description="Disordered" evidence="6">
    <location>
        <begin position="259"/>
        <end position="278"/>
    </location>
</feature>
<feature type="domain" description="Ion transport" evidence="8">
    <location>
        <begin position="45"/>
        <end position="128"/>
    </location>
</feature>
<dbReference type="GO" id="GO:0006816">
    <property type="term" value="P:calcium ion transport"/>
    <property type="evidence" value="ECO:0007669"/>
    <property type="project" value="InterPro"/>
</dbReference>
<evidence type="ECO:0000256" key="5">
    <source>
        <dbReference type="SAM" id="Coils"/>
    </source>
</evidence>
<dbReference type="InterPro" id="IPR015925">
    <property type="entry name" value="Ryanodine_IP3_receptor"/>
</dbReference>
<evidence type="ECO:0000313" key="10">
    <source>
        <dbReference type="RefSeq" id="XP_030071000.1"/>
    </source>
</evidence>
<dbReference type="InParanoid" id="A0A6P7Z6F6"/>
<evidence type="ECO:0000256" key="7">
    <source>
        <dbReference type="SAM" id="Phobius"/>
    </source>
</evidence>
<evidence type="ECO:0000256" key="4">
    <source>
        <dbReference type="ARBA" id="ARBA00023136"/>
    </source>
</evidence>
<evidence type="ECO:0000313" key="9">
    <source>
        <dbReference type="Proteomes" id="UP000515156"/>
    </source>
</evidence>
<keyword evidence="5" id="KW-0175">Coiled coil</keyword>
<dbReference type="RefSeq" id="XP_030071000.1">
    <property type="nucleotide sequence ID" value="XM_030215140.1"/>
</dbReference>
<feature type="coiled-coil region" evidence="5">
    <location>
        <begin position="209"/>
        <end position="257"/>
    </location>
</feature>
<dbReference type="PANTHER" id="PTHR45816">
    <property type="entry name" value="MIR DOMAIN-CONTAINING PROTEIN"/>
    <property type="match status" value="1"/>
</dbReference>
<proteinExistence type="predicted"/>
<dbReference type="GeneID" id="115477971"/>
<feature type="transmembrane region" description="Helical" evidence="7">
    <location>
        <begin position="99"/>
        <end position="122"/>
    </location>
</feature>
<keyword evidence="2 7" id="KW-0812">Transmembrane</keyword>
<dbReference type="GO" id="GO:0016020">
    <property type="term" value="C:membrane"/>
    <property type="evidence" value="ECO:0007669"/>
    <property type="project" value="UniProtKB-SubCell"/>
</dbReference>
<keyword evidence="4 7" id="KW-0472">Membrane</keyword>
<evidence type="ECO:0000256" key="6">
    <source>
        <dbReference type="SAM" id="MobiDB-lite"/>
    </source>
</evidence>
<dbReference type="Proteomes" id="UP000515156">
    <property type="component" value="Chromosome 9"/>
</dbReference>
<dbReference type="AlphaFoldDB" id="A0A6P7Z6F6"/>
<name>A0A6P7Z6F6_9AMPH</name>
<evidence type="ECO:0000256" key="2">
    <source>
        <dbReference type="ARBA" id="ARBA00022692"/>
    </source>
</evidence>
<organism evidence="9 10">
    <name type="scientific">Microcaecilia unicolor</name>
    <dbReference type="NCBI Taxonomy" id="1415580"/>
    <lineage>
        <taxon>Eukaryota</taxon>
        <taxon>Metazoa</taxon>
        <taxon>Chordata</taxon>
        <taxon>Craniata</taxon>
        <taxon>Vertebrata</taxon>
        <taxon>Euteleostomi</taxon>
        <taxon>Amphibia</taxon>
        <taxon>Gymnophiona</taxon>
        <taxon>Siphonopidae</taxon>
        <taxon>Microcaecilia</taxon>
    </lineage>
</organism>
<gene>
    <name evidence="10" type="primary">LOC115477971</name>
</gene>
<evidence type="ECO:0000256" key="1">
    <source>
        <dbReference type="ARBA" id="ARBA00004141"/>
    </source>
</evidence>
<dbReference type="KEGG" id="muo:115477971"/>
<dbReference type="InterPro" id="IPR005821">
    <property type="entry name" value="Ion_trans_dom"/>
</dbReference>
<dbReference type="OrthoDB" id="76898at2759"/>
<dbReference type="Pfam" id="PF00520">
    <property type="entry name" value="Ion_trans"/>
    <property type="match status" value="1"/>
</dbReference>
<dbReference type="PANTHER" id="PTHR45816:SF3">
    <property type="entry name" value="INOSITOL 1,4,5-TRISPHOSPHATE RECEPTOR"/>
    <property type="match status" value="1"/>
</dbReference>